<dbReference type="Proteomes" id="UP000070371">
    <property type="component" value="Chromosome"/>
</dbReference>
<dbReference type="AlphaFoldDB" id="A0A126V1Z7"/>
<dbReference type="OrthoDB" id="9815847at2"/>
<name>A0A126V1Z7_9RHOB</name>
<feature type="transmembrane region" description="Helical" evidence="2">
    <location>
        <begin position="6"/>
        <end position="23"/>
    </location>
</feature>
<dbReference type="Gene3D" id="1.25.40.10">
    <property type="entry name" value="Tetratricopeptide repeat domain"/>
    <property type="match status" value="1"/>
</dbReference>
<dbReference type="EMBL" id="CP014327">
    <property type="protein sequence ID" value="AML52303.1"/>
    <property type="molecule type" value="Genomic_DNA"/>
</dbReference>
<dbReference type="InterPro" id="IPR011990">
    <property type="entry name" value="TPR-like_helical_dom_sf"/>
</dbReference>
<proteinExistence type="predicted"/>
<dbReference type="KEGG" id="hat:RC74_14390"/>
<dbReference type="RefSeq" id="WP_052274713.1">
    <property type="nucleotide sequence ID" value="NZ_CP014327.1"/>
</dbReference>
<dbReference type="SUPFAM" id="SSF48452">
    <property type="entry name" value="TPR-like"/>
    <property type="match status" value="1"/>
</dbReference>
<organism evidence="3 4">
    <name type="scientific">Falsihalocynthiibacter arcticus</name>
    <dbReference type="NCBI Taxonomy" id="1579316"/>
    <lineage>
        <taxon>Bacteria</taxon>
        <taxon>Pseudomonadati</taxon>
        <taxon>Pseudomonadota</taxon>
        <taxon>Alphaproteobacteria</taxon>
        <taxon>Rhodobacterales</taxon>
        <taxon>Roseobacteraceae</taxon>
        <taxon>Falsihalocynthiibacter</taxon>
    </lineage>
</organism>
<keyword evidence="2" id="KW-0812">Transmembrane</keyword>
<evidence type="ECO:0000256" key="2">
    <source>
        <dbReference type="SAM" id="Phobius"/>
    </source>
</evidence>
<dbReference type="STRING" id="1579316.RC74_14390"/>
<keyword evidence="4" id="KW-1185">Reference proteome</keyword>
<feature type="transmembrane region" description="Helical" evidence="2">
    <location>
        <begin position="99"/>
        <end position="118"/>
    </location>
</feature>
<evidence type="ECO:0008006" key="5">
    <source>
        <dbReference type="Google" id="ProtNLM"/>
    </source>
</evidence>
<keyword evidence="2" id="KW-1133">Transmembrane helix</keyword>
<dbReference type="GO" id="GO:0017004">
    <property type="term" value="P:cytochrome complex assembly"/>
    <property type="evidence" value="ECO:0007669"/>
    <property type="project" value="UniProtKB-KW"/>
</dbReference>
<evidence type="ECO:0000256" key="1">
    <source>
        <dbReference type="ARBA" id="ARBA00022748"/>
    </source>
</evidence>
<evidence type="ECO:0000313" key="4">
    <source>
        <dbReference type="Proteomes" id="UP000070371"/>
    </source>
</evidence>
<dbReference type="InterPro" id="IPR017560">
    <property type="entry name" value="Cyt_c_biogenesis_CcmI"/>
</dbReference>
<keyword evidence="2" id="KW-0472">Membrane</keyword>
<evidence type="ECO:0000313" key="3">
    <source>
        <dbReference type="EMBL" id="AML52303.1"/>
    </source>
</evidence>
<gene>
    <name evidence="3" type="ORF">RC74_14390</name>
</gene>
<protein>
    <recommendedName>
        <fullName evidence="5">C-type cytochrome biogenesis protein CcmI</fullName>
    </recommendedName>
</protein>
<reference evidence="3 4" key="1">
    <citation type="submission" date="2016-02" db="EMBL/GenBank/DDBJ databases">
        <title>Complete genome sequence of Halocynthiibacter arcticus PAMC 20958t from arctic marine sediment.</title>
        <authorList>
            <person name="Lee Y.M."/>
            <person name="Baek K."/>
            <person name="Lee H.K."/>
            <person name="Shin S.C."/>
        </authorList>
    </citation>
    <scope>NUCLEOTIDE SEQUENCE [LARGE SCALE GENOMIC DNA]</scope>
    <source>
        <strain evidence="3">PAMC 20958</strain>
    </source>
</reference>
<sequence>MWFYLTIAVIAGVCATFVILNLMKREDRDAAPDAMSPPSEEVVFYQRQLADIDRDVASGTLAEEDATRTRTEVSRRLLEADKRAQNAPVLPQAPKGASYAVAALIVALLFGVGGYIYAELGGAGRADEPLAERFAEANEAYESRMSQREAEELAPDRSVKNISDADLDLLNKLRTALEQRPTDEVGHRLLAKQEAQLGNYTAARSAQSRVVELMGPDNVDTNDLILLARIMVYGANGFVSPEAEALWGEVMRRAPQNAEARFYMGLMLAQTGRPDATYAFWEPLLERADPNAPWTDLLFAQFPDVAYFAGKEFTPDTSNTAGPTAEQVRDAGSMSEEDRQEMILGMVENLKGKLEAGDATSQEWAQYIRATSVLGKDDVAKQAYDVAKETFANNPQDAQIIAQVGADSGFETGVTE</sequence>
<dbReference type="NCBIfam" id="TIGR03142">
    <property type="entry name" value="cytochro_ccmI"/>
    <property type="match status" value="1"/>
</dbReference>
<keyword evidence="1" id="KW-0201">Cytochrome c-type biogenesis</keyword>
<accession>A0A126V1Z7</accession>